<dbReference type="OrthoDB" id="5245063at2759"/>
<dbReference type="EMBL" id="CAHR02000441">
    <property type="protein sequence ID" value="CCG85087.1"/>
    <property type="molecule type" value="Genomic_DNA"/>
</dbReference>
<keyword evidence="1" id="KW-0175">Coiled coil</keyword>
<feature type="region of interest" description="Disordered" evidence="2">
    <location>
        <begin position="146"/>
        <end position="268"/>
    </location>
</feature>
<dbReference type="SUPFAM" id="SSF48371">
    <property type="entry name" value="ARM repeat"/>
    <property type="match status" value="1"/>
</dbReference>
<evidence type="ECO:0000256" key="2">
    <source>
        <dbReference type="SAM" id="MobiDB-lite"/>
    </source>
</evidence>
<gene>
    <name evidence="4" type="ORF">TAPDE_005681</name>
</gene>
<keyword evidence="5" id="KW-1185">Reference proteome</keyword>
<dbReference type="Pfam" id="PF21046">
    <property type="entry name" value="Rad26-like_C"/>
    <property type="match status" value="1"/>
</dbReference>
<proteinExistence type="predicted"/>
<dbReference type="STRING" id="1097556.R4XGS0"/>
<evidence type="ECO:0000259" key="3">
    <source>
        <dbReference type="Pfam" id="PF21046"/>
    </source>
</evidence>
<organism evidence="4 5">
    <name type="scientific">Taphrina deformans (strain PYCC 5710 / ATCC 11124 / CBS 356.35 / IMI 108563 / JCM 9778 / NBRC 8474)</name>
    <name type="common">Peach leaf curl fungus</name>
    <name type="synonym">Lalaria deformans</name>
    <dbReference type="NCBI Taxonomy" id="1097556"/>
    <lineage>
        <taxon>Eukaryota</taxon>
        <taxon>Fungi</taxon>
        <taxon>Dikarya</taxon>
        <taxon>Ascomycota</taxon>
        <taxon>Taphrinomycotina</taxon>
        <taxon>Taphrinomycetes</taxon>
        <taxon>Taphrinales</taxon>
        <taxon>Taphrinaceae</taxon>
        <taxon>Taphrina</taxon>
    </lineage>
</organism>
<evidence type="ECO:0000313" key="5">
    <source>
        <dbReference type="Proteomes" id="UP000013776"/>
    </source>
</evidence>
<dbReference type="InterPro" id="IPR048379">
    <property type="entry name" value="Rad26-like_C"/>
</dbReference>
<feature type="compositionally biased region" description="Polar residues" evidence="2">
    <location>
        <begin position="259"/>
        <end position="268"/>
    </location>
</feature>
<evidence type="ECO:0000313" key="4">
    <source>
        <dbReference type="EMBL" id="CCG85087.1"/>
    </source>
</evidence>
<dbReference type="VEuPathDB" id="FungiDB:TAPDE_005681"/>
<dbReference type="InterPro" id="IPR016024">
    <property type="entry name" value="ARM-type_fold"/>
</dbReference>
<name>R4XGS0_TAPDE</name>
<evidence type="ECO:0000256" key="1">
    <source>
        <dbReference type="SAM" id="Coils"/>
    </source>
</evidence>
<protein>
    <recommendedName>
        <fullName evidence="3">Rad26-like C-terminal domain-containing protein</fullName>
    </recommendedName>
</protein>
<feature type="domain" description="Rad26-like C-terminal" evidence="3">
    <location>
        <begin position="586"/>
        <end position="629"/>
    </location>
</feature>
<sequence length="636" mass="71819">MDFGDEDDDDWDANELEALEAQAVNNYAATQQRTQGQKSNHALHSRVDHAFEAYDIANDHELLAEKKRLEKLVQDKQGELLILKNNIARTNAEHNAALEHANATNKYIREELSKQLESYKDKVVRLETDVTFQRQELKEAKLRALQVGKTQSSPRASARYVSRLNGFPSKNDFEKDEFEPDLLSRLSPRKRRRTNRNDQEPALDDFDLAEERSRTRAAVLPTAKSQEDAAEQTMDVDSPSDQPTAQYGQPPILPREETNGSVFSDTSGIKTDWKGPVPDVLVVHSRVLNCVTHNGIGCIEALMQVPSTTEQHKGSIGQCLLLMLTTQASGNSSESLTLALSRFILDELAAQADDTHFLAALLALLDVFLQTFVEQVANLITSHESSGTTSIARLQDLAVRSMGPQEVSLRALYLLERTADGLDRAIEPCTKMLGELNTLFIRAILLGVHDNVMRIILVRCLAKLATHTETSDHCTDLLNPLTRHLDTDHKVDENLVVLRQTIVQYLYCIILYYKDGLDRLRKSRDVIPRLVRRLSRELDVLYDIRDRTQSMILIRMIVKIYHILLQDESNATNELHWRSPEIKAMHLTTMTRILYAEESDGFDSVTQDLAMELLEIAVSPEEGNDIYEVMGGIPSE</sequence>
<reference evidence="4 5" key="1">
    <citation type="journal article" date="2013" name="MBio">
        <title>Genome sequencing of the plant pathogen Taphrina deformans, the causal agent of peach leaf curl.</title>
        <authorList>
            <person name="Cisse O.H."/>
            <person name="Almeida J.M.G.C.F."/>
            <person name="Fonseca A."/>
            <person name="Kumar A.A."/>
            <person name="Salojaervi J."/>
            <person name="Overmyer K."/>
            <person name="Hauser P.M."/>
            <person name="Pagni M."/>
        </authorList>
    </citation>
    <scope>NUCLEOTIDE SEQUENCE [LARGE SCALE GENOMIC DNA]</scope>
    <source>
        <strain evidence="5">PYCC 5710 / ATCC 11124 / CBS 356.35 / IMI 108563 / JCM 9778 / NBRC 8474</strain>
    </source>
</reference>
<feature type="coiled-coil region" evidence="1">
    <location>
        <begin position="66"/>
        <end position="143"/>
    </location>
</feature>
<dbReference type="Proteomes" id="UP000013776">
    <property type="component" value="Unassembled WGS sequence"/>
</dbReference>
<accession>R4XGS0</accession>
<dbReference type="AlphaFoldDB" id="R4XGS0"/>
<comment type="caution">
    <text evidence="4">The sequence shown here is derived from an EMBL/GenBank/DDBJ whole genome shotgun (WGS) entry which is preliminary data.</text>
</comment>